<feature type="transmembrane region" description="Helical" evidence="2">
    <location>
        <begin position="30"/>
        <end position="48"/>
    </location>
</feature>
<comment type="caution">
    <text evidence="4">The sequence shown here is derived from an EMBL/GenBank/DDBJ whole genome shotgun (WGS) entry which is preliminary data.</text>
</comment>
<reference evidence="4" key="2">
    <citation type="submission" date="2020-09" db="EMBL/GenBank/DDBJ databases">
        <authorList>
            <person name="Sun Q."/>
            <person name="Zhou Y."/>
        </authorList>
    </citation>
    <scope>NUCLEOTIDE SEQUENCE</scope>
    <source>
        <strain evidence="4">CGMCC 1.15085</strain>
    </source>
</reference>
<dbReference type="CDD" id="cd11614">
    <property type="entry name" value="SAF_CpaB_FlgA_like"/>
    <property type="match status" value="1"/>
</dbReference>
<dbReference type="AlphaFoldDB" id="A0A916TCJ8"/>
<sequence>MESRRQNAAEELPKPAAHRLQRPSWRDSRLVVGVLLVLVATIGGAAAMRHYDNSVEVLQASHPLVPGQQITASDVHAVKVRIDKAGGTYLRADDPMPKGEVLREVRSGELVPRSAVGRSGKVQVKAVALPVEASQSSNLVKGSVVDVWVSTKTQSKVGQDSYAAPTRIIGRATVARVPSGSSGFSVSSDSGAVHVLVPDDKVAAVLEAVNQGAKVDLVPAAGSPLKGD</sequence>
<dbReference type="SMART" id="SM00858">
    <property type="entry name" value="SAF"/>
    <property type="match status" value="1"/>
</dbReference>
<feature type="domain" description="SAF" evidence="3">
    <location>
        <begin position="55"/>
        <end position="117"/>
    </location>
</feature>
<feature type="region of interest" description="Disordered" evidence="1">
    <location>
        <begin position="1"/>
        <end position="20"/>
    </location>
</feature>
<evidence type="ECO:0000313" key="5">
    <source>
        <dbReference type="Proteomes" id="UP000636793"/>
    </source>
</evidence>
<keyword evidence="2" id="KW-1133">Transmembrane helix</keyword>
<evidence type="ECO:0000256" key="2">
    <source>
        <dbReference type="SAM" id="Phobius"/>
    </source>
</evidence>
<keyword evidence="5" id="KW-1185">Reference proteome</keyword>
<organism evidence="4 5">
    <name type="scientific">Flexivirga endophytica</name>
    <dbReference type="NCBI Taxonomy" id="1849103"/>
    <lineage>
        <taxon>Bacteria</taxon>
        <taxon>Bacillati</taxon>
        <taxon>Actinomycetota</taxon>
        <taxon>Actinomycetes</taxon>
        <taxon>Micrococcales</taxon>
        <taxon>Dermacoccaceae</taxon>
        <taxon>Flexivirga</taxon>
    </lineage>
</organism>
<evidence type="ECO:0000256" key="1">
    <source>
        <dbReference type="SAM" id="MobiDB-lite"/>
    </source>
</evidence>
<protein>
    <recommendedName>
        <fullName evidence="3">SAF domain-containing protein</fullName>
    </recommendedName>
</protein>
<dbReference type="Proteomes" id="UP000636793">
    <property type="component" value="Unassembled WGS sequence"/>
</dbReference>
<keyword evidence="2" id="KW-0472">Membrane</keyword>
<dbReference type="InterPro" id="IPR013974">
    <property type="entry name" value="SAF"/>
</dbReference>
<dbReference type="EMBL" id="BMHI01000005">
    <property type="protein sequence ID" value="GGB39329.1"/>
    <property type="molecule type" value="Genomic_DNA"/>
</dbReference>
<feature type="compositionally biased region" description="Basic and acidic residues" evidence="1">
    <location>
        <begin position="1"/>
        <end position="13"/>
    </location>
</feature>
<reference evidence="4" key="1">
    <citation type="journal article" date="2014" name="Int. J. Syst. Evol. Microbiol.">
        <title>Complete genome sequence of Corynebacterium casei LMG S-19264T (=DSM 44701T), isolated from a smear-ripened cheese.</title>
        <authorList>
            <consortium name="US DOE Joint Genome Institute (JGI-PGF)"/>
            <person name="Walter F."/>
            <person name="Albersmeier A."/>
            <person name="Kalinowski J."/>
            <person name="Ruckert C."/>
        </authorList>
    </citation>
    <scope>NUCLEOTIDE SEQUENCE</scope>
    <source>
        <strain evidence="4">CGMCC 1.15085</strain>
    </source>
</reference>
<evidence type="ECO:0000313" key="4">
    <source>
        <dbReference type="EMBL" id="GGB39329.1"/>
    </source>
</evidence>
<accession>A0A916TCJ8</accession>
<evidence type="ECO:0000259" key="3">
    <source>
        <dbReference type="SMART" id="SM00858"/>
    </source>
</evidence>
<proteinExistence type="predicted"/>
<gene>
    <name evidence="4" type="ORF">GCM10011492_32630</name>
</gene>
<name>A0A916TCJ8_9MICO</name>
<keyword evidence="2" id="KW-0812">Transmembrane</keyword>
<dbReference type="RefSeq" id="WP_188838098.1">
    <property type="nucleotide sequence ID" value="NZ_BMHI01000005.1"/>
</dbReference>